<evidence type="ECO:0000313" key="1">
    <source>
        <dbReference type="EMBL" id="HGU34615.1"/>
    </source>
</evidence>
<accession>A0A7C4W1L5</accession>
<sequence>MGKYRKSFFPDYRDVSGESISELIGEVLGSDLFSFEESHQACSPVETDRCVSAHPPIETLNQEWLCAYFDEHIDFHPGMIDAYLDEANADSPNYDLFYRYFLQGAPNLKKLLLACIDRYPSDPALLNDLAHMHAHAFMLEELADRYRRACQLENDPEAFAELVQGYFFNTVSDDFDAFYDLHVLFRNDPEKSAIIEYLIEHFGLEEQTPFP</sequence>
<organism evidence="1">
    <name type="scientific">Desulfatirhabdium butyrativorans</name>
    <dbReference type="NCBI Taxonomy" id="340467"/>
    <lineage>
        <taxon>Bacteria</taxon>
        <taxon>Pseudomonadati</taxon>
        <taxon>Thermodesulfobacteriota</taxon>
        <taxon>Desulfobacteria</taxon>
        <taxon>Desulfobacterales</taxon>
        <taxon>Desulfatirhabdiaceae</taxon>
        <taxon>Desulfatirhabdium</taxon>
    </lineage>
</organism>
<comment type="caution">
    <text evidence="1">The sequence shown here is derived from an EMBL/GenBank/DDBJ whole genome shotgun (WGS) entry which is preliminary data.</text>
</comment>
<dbReference type="AlphaFoldDB" id="A0A7C4W1L5"/>
<name>A0A7C4W1L5_9BACT</name>
<reference evidence="1" key="1">
    <citation type="journal article" date="2020" name="mSystems">
        <title>Genome- and Community-Level Interaction Insights into Carbon Utilization and Element Cycling Functions of Hydrothermarchaeota in Hydrothermal Sediment.</title>
        <authorList>
            <person name="Zhou Z."/>
            <person name="Liu Y."/>
            <person name="Xu W."/>
            <person name="Pan J."/>
            <person name="Luo Z.H."/>
            <person name="Li M."/>
        </authorList>
    </citation>
    <scope>NUCLEOTIDE SEQUENCE [LARGE SCALE GENOMIC DNA]</scope>
    <source>
        <strain evidence="1">SpSt-477</strain>
    </source>
</reference>
<gene>
    <name evidence="1" type="ORF">ENS29_17490</name>
</gene>
<proteinExistence type="predicted"/>
<protein>
    <submittedName>
        <fullName evidence="1">Uncharacterized protein</fullName>
    </submittedName>
</protein>
<dbReference type="EMBL" id="DSUH01000397">
    <property type="protein sequence ID" value="HGU34615.1"/>
    <property type="molecule type" value="Genomic_DNA"/>
</dbReference>